<evidence type="ECO:0000313" key="2">
    <source>
        <dbReference type="Proteomes" id="UP001163603"/>
    </source>
</evidence>
<comment type="caution">
    <text evidence="1">The sequence shown here is derived from an EMBL/GenBank/DDBJ whole genome shotgun (WGS) entry which is preliminary data.</text>
</comment>
<name>A0ACC0YM49_9ROSI</name>
<evidence type="ECO:0000313" key="1">
    <source>
        <dbReference type="EMBL" id="KAJ0038627.1"/>
    </source>
</evidence>
<accession>A0ACC0YM49</accession>
<dbReference type="Proteomes" id="UP001163603">
    <property type="component" value="Chromosome 6"/>
</dbReference>
<dbReference type="EMBL" id="CM047741">
    <property type="protein sequence ID" value="KAJ0038627.1"/>
    <property type="molecule type" value="Genomic_DNA"/>
</dbReference>
<keyword evidence="2" id="KW-1185">Reference proteome</keyword>
<gene>
    <name evidence="1" type="ORF">Pint_22988</name>
</gene>
<sequence length="63" mass="7254">MQRPFIHPLHHSHSQYHSRQWPSLILVGWSSPLSHIIGTGASARHLLNSDSWSSYYLSKLIFS</sequence>
<protein>
    <submittedName>
        <fullName evidence="1">Uncharacterized protein</fullName>
    </submittedName>
</protein>
<organism evidence="1 2">
    <name type="scientific">Pistacia integerrima</name>
    <dbReference type="NCBI Taxonomy" id="434235"/>
    <lineage>
        <taxon>Eukaryota</taxon>
        <taxon>Viridiplantae</taxon>
        <taxon>Streptophyta</taxon>
        <taxon>Embryophyta</taxon>
        <taxon>Tracheophyta</taxon>
        <taxon>Spermatophyta</taxon>
        <taxon>Magnoliopsida</taxon>
        <taxon>eudicotyledons</taxon>
        <taxon>Gunneridae</taxon>
        <taxon>Pentapetalae</taxon>
        <taxon>rosids</taxon>
        <taxon>malvids</taxon>
        <taxon>Sapindales</taxon>
        <taxon>Anacardiaceae</taxon>
        <taxon>Pistacia</taxon>
    </lineage>
</organism>
<proteinExistence type="predicted"/>
<reference evidence="2" key="1">
    <citation type="journal article" date="2023" name="G3 (Bethesda)">
        <title>Genome assembly and association tests identify interacting loci associated with vigor, precocity, and sex in interspecific pistachio rootstocks.</title>
        <authorList>
            <person name="Palmer W."/>
            <person name="Jacygrad E."/>
            <person name="Sagayaradj S."/>
            <person name="Cavanaugh K."/>
            <person name="Han R."/>
            <person name="Bertier L."/>
            <person name="Beede B."/>
            <person name="Kafkas S."/>
            <person name="Golino D."/>
            <person name="Preece J."/>
            <person name="Michelmore R."/>
        </authorList>
    </citation>
    <scope>NUCLEOTIDE SEQUENCE [LARGE SCALE GENOMIC DNA]</scope>
</reference>